<feature type="compositionally biased region" description="Basic and acidic residues" evidence="1">
    <location>
        <begin position="28"/>
        <end position="41"/>
    </location>
</feature>
<gene>
    <name evidence="2" type="ORF">LCGC14_1241510</name>
</gene>
<name>A0A0F9L9N9_9ZZZZ</name>
<organism evidence="2">
    <name type="scientific">marine sediment metagenome</name>
    <dbReference type="NCBI Taxonomy" id="412755"/>
    <lineage>
        <taxon>unclassified sequences</taxon>
        <taxon>metagenomes</taxon>
        <taxon>ecological metagenomes</taxon>
    </lineage>
</organism>
<protein>
    <submittedName>
        <fullName evidence="2">Uncharacterized protein</fullName>
    </submittedName>
</protein>
<evidence type="ECO:0000256" key="1">
    <source>
        <dbReference type="SAM" id="MobiDB-lite"/>
    </source>
</evidence>
<comment type="caution">
    <text evidence="2">The sequence shown here is derived from an EMBL/GenBank/DDBJ whole genome shotgun (WGS) entry which is preliminary data.</text>
</comment>
<dbReference type="EMBL" id="LAZR01006712">
    <property type="protein sequence ID" value="KKM90153.1"/>
    <property type="molecule type" value="Genomic_DNA"/>
</dbReference>
<sequence length="41" mass="4715">MPSKDKINKELDNIRSSADNIEEEIEDKEVSTRGDPVVEFH</sequence>
<accession>A0A0F9L9N9</accession>
<proteinExistence type="predicted"/>
<feature type="compositionally biased region" description="Basic and acidic residues" evidence="1">
    <location>
        <begin position="1"/>
        <end position="13"/>
    </location>
</feature>
<feature type="region of interest" description="Disordered" evidence="1">
    <location>
        <begin position="1"/>
        <end position="41"/>
    </location>
</feature>
<evidence type="ECO:0000313" key="2">
    <source>
        <dbReference type="EMBL" id="KKM90153.1"/>
    </source>
</evidence>
<dbReference type="AlphaFoldDB" id="A0A0F9L9N9"/>
<reference evidence="2" key="1">
    <citation type="journal article" date="2015" name="Nature">
        <title>Complex archaea that bridge the gap between prokaryotes and eukaryotes.</title>
        <authorList>
            <person name="Spang A."/>
            <person name="Saw J.H."/>
            <person name="Jorgensen S.L."/>
            <person name="Zaremba-Niedzwiedzka K."/>
            <person name="Martijn J."/>
            <person name="Lind A.E."/>
            <person name="van Eijk R."/>
            <person name="Schleper C."/>
            <person name="Guy L."/>
            <person name="Ettema T.J."/>
        </authorList>
    </citation>
    <scope>NUCLEOTIDE SEQUENCE</scope>
</reference>